<comment type="caution">
    <text evidence="2">The sequence shown here is derived from an EMBL/GenBank/DDBJ whole genome shotgun (WGS) entry which is preliminary data.</text>
</comment>
<proteinExistence type="predicted"/>
<evidence type="ECO:0000256" key="1">
    <source>
        <dbReference type="SAM" id="MobiDB-lite"/>
    </source>
</evidence>
<gene>
    <name evidence="2" type="ORF">E2C01_067111</name>
</gene>
<feature type="region of interest" description="Disordered" evidence="1">
    <location>
        <begin position="97"/>
        <end position="126"/>
    </location>
</feature>
<reference evidence="2 3" key="1">
    <citation type="submission" date="2019-05" db="EMBL/GenBank/DDBJ databases">
        <title>Another draft genome of Portunus trituberculatus and its Hox gene families provides insights of decapod evolution.</title>
        <authorList>
            <person name="Jeong J.-H."/>
            <person name="Song I."/>
            <person name="Kim S."/>
            <person name="Choi T."/>
            <person name="Kim D."/>
            <person name="Ryu S."/>
            <person name="Kim W."/>
        </authorList>
    </citation>
    <scope>NUCLEOTIDE SEQUENCE [LARGE SCALE GENOMIC DNA]</scope>
    <source>
        <tissue evidence="2">Muscle</tissue>
    </source>
</reference>
<name>A0A5B7HVP7_PORTR</name>
<evidence type="ECO:0000313" key="3">
    <source>
        <dbReference type="Proteomes" id="UP000324222"/>
    </source>
</evidence>
<dbReference type="AlphaFoldDB" id="A0A5B7HVP7"/>
<keyword evidence="3" id="KW-1185">Reference proteome</keyword>
<accession>A0A5B7HVP7</accession>
<protein>
    <submittedName>
        <fullName evidence="2">Uncharacterized protein</fullName>
    </submittedName>
</protein>
<evidence type="ECO:0000313" key="2">
    <source>
        <dbReference type="EMBL" id="MPC72798.1"/>
    </source>
</evidence>
<sequence>MKSISRDHRRTCHLAAPRAAWACRDEAVGRGRSPRCPSYHVTVSYLLMTSTAQGSGRGGGERGRRTVAAAMMIPGVPNHQATTCTLSTTWPAQHHTLQATPPPRGRHPHHRAPSPHQHTPPPHTHILSNSNEKFLARRSAGLTHHPCWISD</sequence>
<dbReference type="Proteomes" id="UP000324222">
    <property type="component" value="Unassembled WGS sequence"/>
</dbReference>
<feature type="compositionally biased region" description="Basic residues" evidence="1">
    <location>
        <begin position="104"/>
        <end position="113"/>
    </location>
</feature>
<dbReference type="EMBL" id="VSRR010035441">
    <property type="protein sequence ID" value="MPC72798.1"/>
    <property type="molecule type" value="Genomic_DNA"/>
</dbReference>
<organism evidence="2 3">
    <name type="scientific">Portunus trituberculatus</name>
    <name type="common">Swimming crab</name>
    <name type="synonym">Neptunus trituberculatus</name>
    <dbReference type="NCBI Taxonomy" id="210409"/>
    <lineage>
        <taxon>Eukaryota</taxon>
        <taxon>Metazoa</taxon>
        <taxon>Ecdysozoa</taxon>
        <taxon>Arthropoda</taxon>
        <taxon>Crustacea</taxon>
        <taxon>Multicrustacea</taxon>
        <taxon>Malacostraca</taxon>
        <taxon>Eumalacostraca</taxon>
        <taxon>Eucarida</taxon>
        <taxon>Decapoda</taxon>
        <taxon>Pleocyemata</taxon>
        <taxon>Brachyura</taxon>
        <taxon>Eubrachyura</taxon>
        <taxon>Portunoidea</taxon>
        <taxon>Portunidae</taxon>
        <taxon>Portuninae</taxon>
        <taxon>Portunus</taxon>
    </lineage>
</organism>